<keyword evidence="2" id="KW-1185">Reference proteome</keyword>
<dbReference type="RefSeq" id="WP_092335381.1">
    <property type="nucleotide sequence ID" value="NZ_FNCP01000031.1"/>
</dbReference>
<name>A0A1G8J374_9FIRM</name>
<proteinExistence type="predicted"/>
<organism evidence="1 2">
    <name type="scientific">Desulfosporosinus hippei DSM 8344</name>
    <dbReference type="NCBI Taxonomy" id="1121419"/>
    <lineage>
        <taxon>Bacteria</taxon>
        <taxon>Bacillati</taxon>
        <taxon>Bacillota</taxon>
        <taxon>Clostridia</taxon>
        <taxon>Eubacteriales</taxon>
        <taxon>Desulfitobacteriaceae</taxon>
        <taxon>Desulfosporosinus</taxon>
    </lineage>
</organism>
<protein>
    <submittedName>
        <fullName evidence="1">Uncharacterized protein</fullName>
    </submittedName>
</protein>
<dbReference type="EMBL" id="FNCP01000031">
    <property type="protein sequence ID" value="SDI25699.1"/>
    <property type="molecule type" value="Genomic_DNA"/>
</dbReference>
<evidence type="ECO:0000313" key="2">
    <source>
        <dbReference type="Proteomes" id="UP000198656"/>
    </source>
</evidence>
<dbReference type="Proteomes" id="UP000198656">
    <property type="component" value="Unassembled WGS sequence"/>
</dbReference>
<evidence type="ECO:0000313" key="1">
    <source>
        <dbReference type="EMBL" id="SDI25699.1"/>
    </source>
</evidence>
<dbReference type="OrthoDB" id="1798658at2"/>
<dbReference type="AlphaFoldDB" id="A0A1G8J374"/>
<accession>A0A1G8J374</accession>
<gene>
    <name evidence="1" type="ORF">SAMN05443529_1318</name>
</gene>
<reference evidence="2" key="1">
    <citation type="submission" date="2016-10" db="EMBL/GenBank/DDBJ databases">
        <authorList>
            <person name="Varghese N."/>
            <person name="Submissions S."/>
        </authorList>
    </citation>
    <scope>NUCLEOTIDE SEQUENCE [LARGE SCALE GENOMIC DNA]</scope>
    <source>
        <strain evidence="2">DSM 8344</strain>
    </source>
</reference>
<sequence>MNKLYGKIMTKDAFLNNAPYAKEPYEGIMVSLDTENNQYKIAVQLSENQVLLVDKVKDTEVQERLIQWIPRVNEIQLQYGVNNDLENYSR</sequence>